<dbReference type="SUPFAM" id="SSF52799">
    <property type="entry name" value="(Phosphotyrosine protein) phosphatases II"/>
    <property type="match status" value="1"/>
</dbReference>
<dbReference type="PROSITE" id="PS51257">
    <property type="entry name" value="PROKAR_LIPOPROTEIN"/>
    <property type="match status" value="1"/>
</dbReference>
<proteinExistence type="predicted"/>
<dbReference type="InterPro" id="IPR055214">
    <property type="entry name" value="PTP-NADK"/>
</dbReference>
<dbReference type="AlphaFoldDB" id="A0AAE2SAY7"/>
<organism evidence="3 4">
    <name type="scientific">Oceaniferula flava</name>
    <dbReference type="NCBI Taxonomy" id="2800421"/>
    <lineage>
        <taxon>Bacteria</taxon>
        <taxon>Pseudomonadati</taxon>
        <taxon>Verrucomicrobiota</taxon>
        <taxon>Verrucomicrobiia</taxon>
        <taxon>Verrucomicrobiales</taxon>
        <taxon>Verrucomicrobiaceae</taxon>
        <taxon>Oceaniferula</taxon>
    </lineage>
</organism>
<dbReference type="Gene3D" id="3.90.190.10">
    <property type="entry name" value="Protein tyrosine phosphatase superfamily"/>
    <property type="match status" value="1"/>
</dbReference>
<protein>
    <submittedName>
        <fullName evidence="3">Protein tyrosine phosphatase family protein</fullName>
    </submittedName>
</protein>
<accession>A0AAE2SAY7</accession>
<dbReference type="InterPro" id="IPR029021">
    <property type="entry name" value="Prot-tyrosine_phosphatase-like"/>
</dbReference>
<evidence type="ECO:0000259" key="2">
    <source>
        <dbReference type="Pfam" id="PF22741"/>
    </source>
</evidence>
<sequence>MSINRILSSSILSLAAAASMLGLSACTSHDHADPKVAELKVKNLTQPQPYIYASGQPTQEQLKELADSGVKHVVNLRPASETDWNEEEHVRSLGMSYLSIPVSGAAGLTKENAKRLDGAISAIGKDPAIIHCSSGNRVGGLIAIREATIKGKTKDEAIAEGKRWGLTRMAPAVKAKLTEMGY</sequence>
<evidence type="ECO:0000313" key="3">
    <source>
        <dbReference type="EMBL" id="MBK1854092.1"/>
    </source>
</evidence>
<keyword evidence="4" id="KW-1185">Reference proteome</keyword>
<evidence type="ECO:0000256" key="1">
    <source>
        <dbReference type="SAM" id="SignalP"/>
    </source>
</evidence>
<keyword evidence="1" id="KW-0732">Signal</keyword>
<dbReference type="RefSeq" id="WP_309488698.1">
    <property type="nucleotide sequence ID" value="NZ_JAENIG010000002.1"/>
</dbReference>
<dbReference type="Pfam" id="PF22741">
    <property type="entry name" value="PTP-NADK"/>
    <property type="match status" value="1"/>
</dbReference>
<dbReference type="Proteomes" id="UP000634206">
    <property type="component" value="Unassembled WGS sequence"/>
</dbReference>
<comment type="caution">
    <text evidence="3">The sequence shown here is derived from an EMBL/GenBank/DDBJ whole genome shotgun (WGS) entry which is preliminary data.</text>
</comment>
<name>A0AAE2SAY7_9BACT</name>
<feature type="chain" id="PRO_5042148486" evidence="1">
    <location>
        <begin position="33"/>
        <end position="182"/>
    </location>
</feature>
<evidence type="ECO:0000313" key="4">
    <source>
        <dbReference type="Proteomes" id="UP000634206"/>
    </source>
</evidence>
<reference evidence="3" key="1">
    <citation type="submission" date="2021-01" db="EMBL/GenBank/DDBJ databases">
        <title>Modified the classification status of verrucomicrobia.</title>
        <authorList>
            <person name="Feng X."/>
        </authorList>
    </citation>
    <scope>NUCLEOTIDE SEQUENCE</scope>
    <source>
        <strain evidence="3">5K15</strain>
    </source>
</reference>
<gene>
    <name evidence="3" type="ORF">JIN83_03935</name>
</gene>
<feature type="signal peptide" evidence="1">
    <location>
        <begin position="1"/>
        <end position="32"/>
    </location>
</feature>
<feature type="domain" description="DSP-PTPase phosphatase fused to NAD+ Kinase" evidence="2">
    <location>
        <begin position="50"/>
        <end position="158"/>
    </location>
</feature>
<dbReference type="EMBL" id="JAENIG010000002">
    <property type="protein sequence ID" value="MBK1854092.1"/>
    <property type="molecule type" value="Genomic_DNA"/>
</dbReference>
<dbReference type="CDD" id="cd14503">
    <property type="entry name" value="PTP-bact"/>
    <property type="match status" value="1"/>
</dbReference>